<dbReference type="InterPro" id="IPR052613">
    <property type="entry name" value="LicD_transferase"/>
</dbReference>
<evidence type="ECO:0000313" key="3">
    <source>
        <dbReference type="EMBL" id="CAF1063532.1"/>
    </source>
</evidence>
<evidence type="ECO:0000313" key="5">
    <source>
        <dbReference type="Proteomes" id="UP000663828"/>
    </source>
</evidence>
<feature type="transmembrane region" description="Helical" evidence="1">
    <location>
        <begin position="20"/>
        <end position="41"/>
    </location>
</feature>
<dbReference type="PANTHER" id="PTHR13627:SF31">
    <property type="entry name" value="RIBITOL 5-PHOSPHATE TRANSFERASE FKRP"/>
    <property type="match status" value="1"/>
</dbReference>
<sequence length="241" mass="28606">MTISQRRPCHRRSPLCNRCFLTIIICLLIIITISVHLMNIWESTHPCITPETHRQRLAYMVKSYSEIMSELNITHWVDYGTLLGALRYENIIIWDHDADVSYDRQYAYLLHDGGPAHKIAKRRYNMYLNAAVIIYEGLQTDIFSWKKISDDKGGYKYIKGSNRDFDLIEEVFNDFNASFLEKTVSIPFADGFVRAPNPPMEFVKQRYPTSYKRVIPFKFSCFFPWNIKYWLIYNRPIHKIR</sequence>
<dbReference type="EMBL" id="CAJNOJ010000196">
    <property type="protein sequence ID" value="CAF1275086.1"/>
    <property type="molecule type" value="Genomic_DNA"/>
</dbReference>
<protein>
    <recommendedName>
        <fullName evidence="2">LicD/FKTN/FKRP nucleotidyltransferase domain-containing protein</fullName>
    </recommendedName>
</protein>
<dbReference type="Proteomes" id="UP000663852">
    <property type="component" value="Unassembled WGS sequence"/>
</dbReference>
<gene>
    <name evidence="4" type="ORF">EDS130_LOCUS29234</name>
    <name evidence="3" type="ORF">XAT740_LOCUS16417</name>
</gene>
<dbReference type="OrthoDB" id="444255at2759"/>
<dbReference type="Proteomes" id="UP000663828">
    <property type="component" value="Unassembled WGS sequence"/>
</dbReference>
<evidence type="ECO:0000256" key="1">
    <source>
        <dbReference type="SAM" id="Phobius"/>
    </source>
</evidence>
<dbReference type="GO" id="GO:0009100">
    <property type="term" value="P:glycoprotein metabolic process"/>
    <property type="evidence" value="ECO:0007669"/>
    <property type="project" value="UniProtKB-ARBA"/>
</dbReference>
<keyword evidence="1" id="KW-0812">Transmembrane</keyword>
<keyword evidence="1" id="KW-1133">Transmembrane helix</keyword>
<dbReference type="InterPro" id="IPR007074">
    <property type="entry name" value="LicD/FKTN/FKRP_NTP_transf"/>
</dbReference>
<feature type="domain" description="LicD/FKTN/FKRP nucleotidyltransferase" evidence="2">
    <location>
        <begin position="70"/>
        <end position="104"/>
    </location>
</feature>
<dbReference type="PANTHER" id="PTHR13627">
    <property type="entry name" value="FUKUTIN RELATED PROTEIN"/>
    <property type="match status" value="1"/>
</dbReference>
<evidence type="ECO:0000259" key="2">
    <source>
        <dbReference type="Pfam" id="PF04991"/>
    </source>
</evidence>
<dbReference type="Pfam" id="PF04991">
    <property type="entry name" value="LicD"/>
    <property type="match status" value="1"/>
</dbReference>
<evidence type="ECO:0000313" key="6">
    <source>
        <dbReference type="Proteomes" id="UP000663852"/>
    </source>
</evidence>
<reference evidence="4" key="1">
    <citation type="submission" date="2021-02" db="EMBL/GenBank/DDBJ databases">
        <authorList>
            <person name="Nowell W R."/>
        </authorList>
    </citation>
    <scope>NUCLEOTIDE SEQUENCE</scope>
</reference>
<dbReference type="EMBL" id="CAJNOR010001045">
    <property type="protein sequence ID" value="CAF1063532.1"/>
    <property type="molecule type" value="Genomic_DNA"/>
</dbReference>
<keyword evidence="5" id="KW-1185">Reference proteome</keyword>
<dbReference type="AlphaFoldDB" id="A0A815BVH4"/>
<proteinExistence type="predicted"/>
<accession>A0A815BVH4</accession>
<organism evidence="4 6">
    <name type="scientific">Adineta ricciae</name>
    <name type="common">Rotifer</name>
    <dbReference type="NCBI Taxonomy" id="249248"/>
    <lineage>
        <taxon>Eukaryota</taxon>
        <taxon>Metazoa</taxon>
        <taxon>Spiralia</taxon>
        <taxon>Gnathifera</taxon>
        <taxon>Rotifera</taxon>
        <taxon>Eurotatoria</taxon>
        <taxon>Bdelloidea</taxon>
        <taxon>Adinetida</taxon>
        <taxon>Adinetidae</taxon>
        <taxon>Adineta</taxon>
    </lineage>
</organism>
<comment type="caution">
    <text evidence="4">The sequence shown here is derived from an EMBL/GenBank/DDBJ whole genome shotgun (WGS) entry which is preliminary data.</text>
</comment>
<evidence type="ECO:0000313" key="4">
    <source>
        <dbReference type="EMBL" id="CAF1275086.1"/>
    </source>
</evidence>
<name>A0A815BVH4_ADIRI</name>
<keyword evidence="1" id="KW-0472">Membrane</keyword>